<name>A0A067M5K6_BOTB1</name>
<feature type="signal peptide" evidence="2">
    <location>
        <begin position="1"/>
        <end position="21"/>
    </location>
</feature>
<evidence type="ECO:0000313" key="3">
    <source>
        <dbReference type="EMBL" id="KDQ07167.1"/>
    </source>
</evidence>
<dbReference type="AlphaFoldDB" id="A0A067M5K6"/>
<gene>
    <name evidence="3" type="ORF">BOTBODRAFT_192566</name>
</gene>
<accession>A0A067M5K6</accession>
<dbReference type="Proteomes" id="UP000027195">
    <property type="component" value="Unassembled WGS sequence"/>
</dbReference>
<protein>
    <submittedName>
        <fullName evidence="3">Uncharacterized protein</fullName>
    </submittedName>
</protein>
<evidence type="ECO:0000313" key="4">
    <source>
        <dbReference type="Proteomes" id="UP000027195"/>
    </source>
</evidence>
<sequence>MINHRAKAVLVLLSHYCVLDSSGVGLGGKPPGQQTRTRPNKHAQGPPRGGPGGDSAANTHPL</sequence>
<dbReference type="OrthoDB" id="6275927at2759"/>
<feature type="region of interest" description="Disordered" evidence="1">
    <location>
        <begin position="21"/>
        <end position="62"/>
    </location>
</feature>
<dbReference type="HOGENOM" id="CLU_2903906_0_0_1"/>
<evidence type="ECO:0000256" key="2">
    <source>
        <dbReference type="SAM" id="SignalP"/>
    </source>
</evidence>
<reference evidence="4" key="1">
    <citation type="journal article" date="2014" name="Proc. Natl. Acad. Sci. U.S.A.">
        <title>Extensive sampling of basidiomycete genomes demonstrates inadequacy of the white-rot/brown-rot paradigm for wood decay fungi.</title>
        <authorList>
            <person name="Riley R."/>
            <person name="Salamov A.A."/>
            <person name="Brown D.W."/>
            <person name="Nagy L.G."/>
            <person name="Floudas D."/>
            <person name="Held B.W."/>
            <person name="Levasseur A."/>
            <person name="Lombard V."/>
            <person name="Morin E."/>
            <person name="Otillar R."/>
            <person name="Lindquist E.A."/>
            <person name="Sun H."/>
            <person name="LaButti K.M."/>
            <person name="Schmutz J."/>
            <person name="Jabbour D."/>
            <person name="Luo H."/>
            <person name="Baker S.E."/>
            <person name="Pisabarro A.G."/>
            <person name="Walton J.D."/>
            <person name="Blanchette R.A."/>
            <person name="Henrissat B."/>
            <person name="Martin F."/>
            <person name="Cullen D."/>
            <person name="Hibbett D.S."/>
            <person name="Grigoriev I.V."/>
        </authorList>
    </citation>
    <scope>NUCLEOTIDE SEQUENCE [LARGE SCALE GENOMIC DNA]</scope>
    <source>
        <strain evidence="4">FD-172 SS1</strain>
    </source>
</reference>
<dbReference type="EMBL" id="KL198113">
    <property type="protein sequence ID" value="KDQ07167.1"/>
    <property type="molecule type" value="Genomic_DNA"/>
</dbReference>
<proteinExistence type="predicted"/>
<organism evidence="3 4">
    <name type="scientific">Botryobasidium botryosum (strain FD-172 SS1)</name>
    <dbReference type="NCBI Taxonomy" id="930990"/>
    <lineage>
        <taxon>Eukaryota</taxon>
        <taxon>Fungi</taxon>
        <taxon>Dikarya</taxon>
        <taxon>Basidiomycota</taxon>
        <taxon>Agaricomycotina</taxon>
        <taxon>Agaricomycetes</taxon>
        <taxon>Cantharellales</taxon>
        <taxon>Botryobasidiaceae</taxon>
        <taxon>Botryobasidium</taxon>
    </lineage>
</organism>
<dbReference type="InParanoid" id="A0A067M5K6"/>
<keyword evidence="4" id="KW-1185">Reference proteome</keyword>
<evidence type="ECO:0000256" key="1">
    <source>
        <dbReference type="SAM" id="MobiDB-lite"/>
    </source>
</evidence>
<feature type="chain" id="PRO_5001644379" evidence="2">
    <location>
        <begin position="22"/>
        <end position="62"/>
    </location>
</feature>
<keyword evidence="2" id="KW-0732">Signal</keyword>